<comment type="caution">
    <text evidence="1">The sequence shown here is derived from an EMBL/GenBank/DDBJ whole genome shotgun (WGS) entry which is preliminary data.</text>
</comment>
<dbReference type="RefSeq" id="WP_254952347.1">
    <property type="nucleotide sequence ID" value="NZ_JANDWY010000015.1"/>
</dbReference>
<gene>
    <name evidence="1" type="ORF">NNC64_07440</name>
</gene>
<name>A0AAW5IJC9_9BACT</name>
<evidence type="ECO:0008006" key="3">
    <source>
        <dbReference type="Google" id="ProtNLM"/>
    </source>
</evidence>
<sequence length="159" mass="17947">MLNLYVERMIRERGTIMGLLKAENVNDSEFDEQVKVCGTVEREADCLPAGKYRVCIGKCIYHRRKMPFLVPMDSSQCELCCKARHSHEFGDITAFTSLPCAMIQPGNGPFTMGRGSILVGEVHAPGYVLKSQPLFTTLYERIKKAVWRGNVVTLEIKEM</sequence>
<reference evidence="1" key="1">
    <citation type="submission" date="2022-07" db="EMBL/GenBank/DDBJ databases">
        <title>Prevotella copri.</title>
        <authorList>
            <person name="Yang C."/>
        </authorList>
    </citation>
    <scope>NUCLEOTIDE SEQUENCE</scope>
    <source>
        <strain evidence="1">HF2107</strain>
    </source>
</reference>
<dbReference type="AlphaFoldDB" id="A0AAW5IJC9"/>
<organism evidence="1 2">
    <name type="scientific">Segatella copri</name>
    <dbReference type="NCBI Taxonomy" id="165179"/>
    <lineage>
        <taxon>Bacteria</taxon>
        <taxon>Pseudomonadati</taxon>
        <taxon>Bacteroidota</taxon>
        <taxon>Bacteroidia</taxon>
        <taxon>Bacteroidales</taxon>
        <taxon>Prevotellaceae</taxon>
        <taxon>Segatella</taxon>
    </lineage>
</organism>
<protein>
    <recommendedName>
        <fullName evidence="3">DUF5675 domain-containing protein</fullName>
    </recommendedName>
</protein>
<evidence type="ECO:0000313" key="2">
    <source>
        <dbReference type="Proteomes" id="UP001205531"/>
    </source>
</evidence>
<proteinExistence type="predicted"/>
<dbReference type="Proteomes" id="UP001205531">
    <property type="component" value="Unassembled WGS sequence"/>
</dbReference>
<dbReference type="EMBL" id="JANDWZ010000014">
    <property type="protein sequence ID" value="MCP9564401.1"/>
    <property type="molecule type" value="Genomic_DNA"/>
</dbReference>
<accession>A0AAW5IJC9</accession>
<evidence type="ECO:0000313" key="1">
    <source>
        <dbReference type="EMBL" id="MCP9564401.1"/>
    </source>
</evidence>